<reference evidence="1 2" key="1">
    <citation type="submission" date="2013-07" db="EMBL/GenBank/DDBJ databases">
        <title>Genome sequence of Salmonella bongori N268-08 - a rare clinical isolate.</title>
        <authorList>
            <person name="Marti R."/>
            <person name="Hagens S."/>
            <person name="Loessner M.J."/>
            <person name="Klumpp J."/>
        </authorList>
    </citation>
    <scope>NUCLEOTIDE SEQUENCE [LARGE SCALE GENOMIC DNA]</scope>
    <source>
        <strain evidence="1 2">N268-08</strain>
    </source>
</reference>
<proteinExistence type="predicted"/>
<dbReference type="EMBL" id="CP006608">
    <property type="protein sequence ID" value="AGR60949.1"/>
    <property type="molecule type" value="Genomic_DNA"/>
</dbReference>
<evidence type="ECO:0000313" key="2">
    <source>
        <dbReference type="Proteomes" id="UP000015042"/>
    </source>
</evidence>
<dbReference type="HOGENOM" id="CLU_3239260_0_0_6"/>
<name>S5N235_SALBN</name>
<organism evidence="1 2">
    <name type="scientific">Salmonella bongori N268-08</name>
    <dbReference type="NCBI Taxonomy" id="1197719"/>
    <lineage>
        <taxon>Bacteria</taxon>
        <taxon>Pseudomonadati</taxon>
        <taxon>Pseudomonadota</taxon>
        <taxon>Gammaproteobacteria</taxon>
        <taxon>Enterobacterales</taxon>
        <taxon>Enterobacteriaceae</taxon>
        <taxon>Salmonella</taxon>
    </lineage>
</organism>
<dbReference type="PATRIC" id="fig|1197719.3.peg.3754"/>
<accession>S5N235</accession>
<dbReference type="KEGG" id="sbz:A464_3765"/>
<sequence length="43" mass="4982">MLASLPRNIYPRRALTTTAASSPDYNLNSEFCRNWATICRSRY</sequence>
<evidence type="ECO:0000313" key="1">
    <source>
        <dbReference type="EMBL" id="AGR60949.1"/>
    </source>
</evidence>
<protein>
    <submittedName>
        <fullName evidence="1">Uncharacterized protein</fullName>
    </submittedName>
</protein>
<gene>
    <name evidence="1" type="ORF">A464_3765</name>
</gene>
<dbReference type="AlphaFoldDB" id="S5N235"/>
<dbReference type="Proteomes" id="UP000015042">
    <property type="component" value="Chromosome"/>
</dbReference>